<dbReference type="InterPro" id="IPR029054">
    <property type="entry name" value="dUTPase-like"/>
</dbReference>
<dbReference type="InterPro" id="IPR033704">
    <property type="entry name" value="dUTPase_trimeric"/>
</dbReference>
<feature type="region of interest" description="Disordered" evidence="5">
    <location>
        <begin position="154"/>
        <end position="177"/>
    </location>
</feature>
<evidence type="ECO:0000259" key="6">
    <source>
        <dbReference type="Pfam" id="PF00692"/>
    </source>
</evidence>
<evidence type="ECO:0000256" key="4">
    <source>
        <dbReference type="ARBA" id="ARBA00023080"/>
    </source>
</evidence>
<dbReference type="Gene3D" id="2.70.40.10">
    <property type="match status" value="1"/>
</dbReference>
<dbReference type="GO" id="GO:0000287">
    <property type="term" value="F:magnesium ion binding"/>
    <property type="evidence" value="ECO:0007669"/>
    <property type="project" value="InterPro"/>
</dbReference>
<name>A0A6C0BUV0_9ZZZZ</name>
<proteinExistence type="inferred from homology"/>
<comment type="similarity">
    <text evidence="1">Belongs to the dUTPase family.</text>
</comment>
<organism evidence="7">
    <name type="scientific">viral metagenome</name>
    <dbReference type="NCBI Taxonomy" id="1070528"/>
    <lineage>
        <taxon>unclassified sequences</taxon>
        <taxon>metagenomes</taxon>
        <taxon>organismal metagenomes</taxon>
    </lineage>
</organism>
<keyword evidence="3" id="KW-0378">Hydrolase</keyword>
<dbReference type="EC" id="3.6.1.23" evidence="2"/>
<keyword evidence="4" id="KW-0546">Nucleotide metabolism</keyword>
<evidence type="ECO:0000256" key="5">
    <source>
        <dbReference type="SAM" id="MobiDB-lite"/>
    </source>
</evidence>
<dbReference type="NCBIfam" id="TIGR00576">
    <property type="entry name" value="dut"/>
    <property type="match status" value="1"/>
</dbReference>
<dbReference type="GO" id="GO:0006226">
    <property type="term" value="P:dUMP biosynthetic process"/>
    <property type="evidence" value="ECO:0007669"/>
    <property type="project" value="InterPro"/>
</dbReference>
<feature type="domain" description="dUTPase-like" evidence="6">
    <location>
        <begin position="35"/>
        <end position="163"/>
    </location>
</feature>
<evidence type="ECO:0000256" key="3">
    <source>
        <dbReference type="ARBA" id="ARBA00022801"/>
    </source>
</evidence>
<protein>
    <recommendedName>
        <fullName evidence="2">dUTP diphosphatase</fullName>
        <ecNumber evidence="2">3.6.1.23</ecNumber>
    </recommendedName>
</protein>
<dbReference type="SUPFAM" id="SSF51283">
    <property type="entry name" value="dUTPase-like"/>
    <property type="match status" value="1"/>
</dbReference>
<dbReference type="InterPro" id="IPR036157">
    <property type="entry name" value="dUTPase-like_sf"/>
</dbReference>
<dbReference type="InterPro" id="IPR008181">
    <property type="entry name" value="dUTPase"/>
</dbReference>
<evidence type="ECO:0000313" key="7">
    <source>
        <dbReference type="EMBL" id="QHS96107.1"/>
    </source>
</evidence>
<dbReference type="PANTHER" id="PTHR11241">
    <property type="entry name" value="DEOXYURIDINE 5'-TRIPHOSPHATE NUCLEOTIDOHYDROLASE"/>
    <property type="match status" value="1"/>
</dbReference>
<evidence type="ECO:0000256" key="1">
    <source>
        <dbReference type="ARBA" id="ARBA00006581"/>
    </source>
</evidence>
<dbReference type="PANTHER" id="PTHR11241:SF0">
    <property type="entry name" value="DEOXYURIDINE 5'-TRIPHOSPHATE NUCLEOTIDOHYDROLASE"/>
    <property type="match status" value="1"/>
</dbReference>
<dbReference type="NCBIfam" id="NF001862">
    <property type="entry name" value="PRK00601.1"/>
    <property type="match status" value="1"/>
</dbReference>
<dbReference type="CDD" id="cd07557">
    <property type="entry name" value="trimeric_dUTPase"/>
    <property type="match status" value="1"/>
</dbReference>
<evidence type="ECO:0000256" key="2">
    <source>
        <dbReference type="ARBA" id="ARBA00012379"/>
    </source>
</evidence>
<dbReference type="EMBL" id="MN739263">
    <property type="protein sequence ID" value="QHS96107.1"/>
    <property type="molecule type" value="Genomic_DNA"/>
</dbReference>
<dbReference type="GO" id="GO:0046081">
    <property type="term" value="P:dUTP catabolic process"/>
    <property type="evidence" value="ECO:0007669"/>
    <property type="project" value="InterPro"/>
</dbReference>
<dbReference type="GO" id="GO:0004170">
    <property type="term" value="F:dUTP diphosphatase activity"/>
    <property type="evidence" value="ECO:0007669"/>
    <property type="project" value="UniProtKB-EC"/>
</dbReference>
<feature type="compositionally biased region" description="Basic and acidic residues" evidence="5">
    <location>
        <begin position="166"/>
        <end position="177"/>
    </location>
</feature>
<sequence>MREKQYKQVFILFLYYKMSQLHLNVKYLCEDACEPLYGSEYAAGMDVFSAVDESIPPRTRKLVGTGISVSWKGCDAEHYYLRVAPRSGLAAKSCVDVSAGVIDYDYRGEVFVLLVNNHNENQFEVKKGDKIAQLIMEKINRPIIGIVTEHTETKRGSGGFGSTDVPKNEPPIHNKFY</sequence>
<accession>A0A6C0BUV0</accession>
<reference evidence="7" key="1">
    <citation type="journal article" date="2020" name="Nature">
        <title>Giant virus diversity and host interactions through global metagenomics.</title>
        <authorList>
            <person name="Schulz F."/>
            <person name="Roux S."/>
            <person name="Paez-Espino D."/>
            <person name="Jungbluth S."/>
            <person name="Walsh D.A."/>
            <person name="Denef V.J."/>
            <person name="McMahon K.D."/>
            <person name="Konstantinidis K.T."/>
            <person name="Eloe-Fadrosh E.A."/>
            <person name="Kyrpides N.C."/>
            <person name="Woyke T."/>
        </authorList>
    </citation>
    <scope>NUCLEOTIDE SEQUENCE</scope>
    <source>
        <strain evidence="7">GVMAG-M-3300019093-7</strain>
    </source>
</reference>
<dbReference type="AlphaFoldDB" id="A0A6C0BUV0"/>
<dbReference type="Pfam" id="PF00692">
    <property type="entry name" value="dUTPase"/>
    <property type="match status" value="1"/>
</dbReference>